<evidence type="ECO:0000313" key="18">
    <source>
        <dbReference type="Proteomes" id="UP000001640"/>
    </source>
</evidence>
<feature type="transmembrane region" description="Helical" evidence="13">
    <location>
        <begin position="358"/>
        <end position="375"/>
    </location>
</feature>
<gene>
    <name evidence="17" type="primary">NCAS0B00670</name>
    <name evidence="17" type="ordered locus">NCAS_0B00670</name>
</gene>
<reference key="2">
    <citation type="submission" date="2011-08" db="EMBL/GenBank/DDBJ databases">
        <title>Genome sequence of Naumovozyma castellii.</title>
        <authorList>
            <person name="Gordon J.L."/>
            <person name="Armisen D."/>
            <person name="Proux-Wera E."/>
            <person name="OhEigeartaigh S.S."/>
            <person name="Byrne K.P."/>
            <person name="Wolfe K.H."/>
        </authorList>
    </citation>
    <scope>NUCLEOTIDE SEQUENCE</scope>
    <source>
        <strain>Type strain:CBS 4309</strain>
    </source>
</reference>
<feature type="transmembrane region" description="Helical" evidence="13">
    <location>
        <begin position="772"/>
        <end position="793"/>
    </location>
</feature>
<dbReference type="InterPro" id="IPR018303">
    <property type="entry name" value="ATPase_P-typ_P_site"/>
</dbReference>
<dbReference type="SUPFAM" id="SSF81653">
    <property type="entry name" value="Calcium ATPase, transduction domain A"/>
    <property type="match status" value="1"/>
</dbReference>
<evidence type="ECO:0000256" key="5">
    <source>
        <dbReference type="ARBA" id="ARBA00022723"/>
    </source>
</evidence>
<feature type="transmembrane region" description="Helical" evidence="13">
    <location>
        <begin position="736"/>
        <end position="760"/>
    </location>
</feature>
<dbReference type="Gene3D" id="2.70.150.10">
    <property type="entry name" value="Calcium-transporting ATPase, cytoplasmic transduction domain A"/>
    <property type="match status" value="1"/>
</dbReference>
<dbReference type="FunFam" id="3.40.50.1000:FF:000068">
    <property type="entry name" value="Cation-transporting ATPase"/>
    <property type="match status" value="1"/>
</dbReference>
<evidence type="ECO:0000256" key="11">
    <source>
        <dbReference type="ARBA" id="ARBA00023136"/>
    </source>
</evidence>
<dbReference type="CDD" id="cd07542">
    <property type="entry name" value="P-type_ATPase_cation"/>
    <property type="match status" value="1"/>
</dbReference>
<keyword evidence="18" id="KW-1185">Reference proteome</keyword>
<dbReference type="SUPFAM" id="SSF81665">
    <property type="entry name" value="Calcium ATPase, transmembrane domain M"/>
    <property type="match status" value="1"/>
</dbReference>
<feature type="transmembrane region" description="Helical" evidence="13">
    <location>
        <begin position="554"/>
        <end position="574"/>
    </location>
</feature>
<evidence type="ECO:0000256" key="10">
    <source>
        <dbReference type="ARBA" id="ARBA00022989"/>
    </source>
</evidence>
<feature type="region of interest" description="Disordered" evidence="14">
    <location>
        <begin position="88"/>
        <end position="119"/>
    </location>
</feature>
<feature type="domain" description="P5B-type ATPase N-terminal" evidence="16">
    <location>
        <begin position="341"/>
        <end position="475"/>
    </location>
</feature>
<dbReference type="InterPro" id="IPR001757">
    <property type="entry name" value="P_typ_ATPase"/>
</dbReference>
<dbReference type="Proteomes" id="UP000001640">
    <property type="component" value="Chromosome 2"/>
</dbReference>
<keyword evidence="7 13" id="KW-0067">ATP-binding</keyword>
<dbReference type="GO" id="GO:1990816">
    <property type="term" value="C:vacuole-mitochondrion membrane contact site"/>
    <property type="evidence" value="ECO:0007669"/>
    <property type="project" value="EnsemblFungi"/>
</dbReference>
<dbReference type="GO" id="GO:0006882">
    <property type="term" value="P:intracellular zinc ion homeostasis"/>
    <property type="evidence" value="ECO:0007669"/>
    <property type="project" value="EnsemblFungi"/>
</dbReference>
<evidence type="ECO:0000259" key="16">
    <source>
        <dbReference type="Pfam" id="PF12409"/>
    </source>
</evidence>
<dbReference type="GO" id="GO:0005524">
    <property type="term" value="F:ATP binding"/>
    <property type="evidence" value="ECO:0007669"/>
    <property type="project" value="UniProtKB-UniRule"/>
</dbReference>
<dbReference type="GeneID" id="96901715"/>
<keyword evidence="11 13" id="KW-0472">Membrane</keyword>
<dbReference type="PRINTS" id="PR00119">
    <property type="entry name" value="CATATPASE"/>
</dbReference>
<dbReference type="Gene3D" id="3.40.50.1000">
    <property type="entry name" value="HAD superfamily/HAD-like"/>
    <property type="match status" value="1"/>
</dbReference>
<evidence type="ECO:0000256" key="12">
    <source>
        <dbReference type="ARBA" id="ARBA00049360"/>
    </source>
</evidence>
<keyword evidence="10 13" id="KW-1133">Transmembrane helix</keyword>
<dbReference type="Pfam" id="PF00122">
    <property type="entry name" value="E1-E2_ATPase"/>
    <property type="match status" value="1"/>
</dbReference>
<evidence type="ECO:0000313" key="17">
    <source>
        <dbReference type="EMBL" id="CCC68151.1"/>
    </source>
</evidence>
<dbReference type="GO" id="GO:0030145">
    <property type="term" value="F:manganese ion binding"/>
    <property type="evidence" value="ECO:0007669"/>
    <property type="project" value="EnsemblFungi"/>
</dbReference>
<dbReference type="STRING" id="1064592.G0VB28"/>
<dbReference type="GO" id="GO:1903135">
    <property type="term" value="F:cupric ion binding"/>
    <property type="evidence" value="ECO:0007669"/>
    <property type="project" value="EnsemblFungi"/>
</dbReference>
<comment type="similarity">
    <text evidence="2 13">Belongs to the cation transport ATPase (P-type) (TC 3.A.3) family. Type V subfamily.</text>
</comment>
<protein>
    <recommendedName>
        <fullName evidence="13">Cation-transporting ATPase</fullName>
        <ecNumber evidence="13">7.2.2.-</ecNumber>
    </recommendedName>
</protein>
<feature type="transmembrane region" description="Helical" evidence="13">
    <location>
        <begin position="1458"/>
        <end position="1478"/>
    </location>
</feature>
<dbReference type="InterPro" id="IPR023214">
    <property type="entry name" value="HAD_sf"/>
</dbReference>
<dbReference type="GO" id="GO:0030026">
    <property type="term" value="P:intracellular manganese ion homeostasis"/>
    <property type="evidence" value="ECO:0007669"/>
    <property type="project" value="EnsemblFungi"/>
</dbReference>
<feature type="region of interest" description="Disordered" evidence="14">
    <location>
        <begin position="131"/>
        <end position="310"/>
    </location>
</feature>
<feature type="transmembrane region" description="Helical" evidence="13">
    <location>
        <begin position="529"/>
        <end position="548"/>
    </location>
</feature>
<dbReference type="InParanoid" id="G0VB28"/>
<dbReference type="GO" id="GO:0015662">
    <property type="term" value="F:P-type ion transporter activity"/>
    <property type="evidence" value="ECO:0007669"/>
    <property type="project" value="InterPro"/>
</dbReference>
<dbReference type="KEGG" id="ncs:NCAS_0B00670"/>
<dbReference type="PROSITE" id="PS00154">
    <property type="entry name" value="ATPASE_E1_E2"/>
    <property type="match status" value="1"/>
</dbReference>
<dbReference type="InterPro" id="IPR006544">
    <property type="entry name" value="P-type_TPase_V"/>
</dbReference>
<evidence type="ECO:0000256" key="4">
    <source>
        <dbReference type="ARBA" id="ARBA00022692"/>
    </source>
</evidence>
<keyword evidence="6 13" id="KW-0547">Nucleotide-binding</keyword>
<dbReference type="InterPro" id="IPR008250">
    <property type="entry name" value="ATPase_P-typ_transduc_dom_A_sf"/>
</dbReference>
<feature type="transmembrane region" description="Helical" evidence="13">
    <location>
        <begin position="1344"/>
        <end position="1365"/>
    </location>
</feature>
<feature type="compositionally biased region" description="Polar residues" evidence="14">
    <location>
        <begin position="131"/>
        <end position="146"/>
    </location>
</feature>
<keyword evidence="3" id="KW-0597">Phosphoprotein</keyword>
<keyword evidence="5 13" id="KW-0479">Metal-binding</keyword>
<feature type="region of interest" description="Disordered" evidence="14">
    <location>
        <begin position="1"/>
        <end position="37"/>
    </location>
</feature>
<feature type="transmembrane region" description="Helical" evidence="13">
    <location>
        <begin position="1280"/>
        <end position="1298"/>
    </location>
</feature>
<dbReference type="InterPro" id="IPR059000">
    <property type="entry name" value="ATPase_P-type_domA"/>
</dbReference>
<proteinExistence type="inferred from homology"/>
<dbReference type="Pfam" id="PF12409">
    <property type="entry name" value="P5-ATPase"/>
    <property type="match status" value="1"/>
</dbReference>
<organism evidence="17 18">
    <name type="scientific">Naumovozyma castellii</name>
    <name type="common">Yeast</name>
    <name type="synonym">Saccharomyces castellii</name>
    <dbReference type="NCBI Taxonomy" id="27288"/>
    <lineage>
        <taxon>Eukaryota</taxon>
        <taxon>Fungi</taxon>
        <taxon>Dikarya</taxon>
        <taxon>Ascomycota</taxon>
        <taxon>Saccharomycotina</taxon>
        <taxon>Saccharomycetes</taxon>
        <taxon>Saccharomycetales</taxon>
        <taxon>Saccharomycetaceae</taxon>
        <taxon>Naumovozyma</taxon>
    </lineage>
</organism>
<dbReference type="GO" id="GO:0016887">
    <property type="term" value="F:ATP hydrolysis activity"/>
    <property type="evidence" value="ECO:0007669"/>
    <property type="project" value="InterPro"/>
</dbReference>
<dbReference type="FunFam" id="3.40.1110.10:FF:000125">
    <property type="entry name" value="Cation-transporting ATPase"/>
    <property type="match status" value="1"/>
</dbReference>
<evidence type="ECO:0000256" key="9">
    <source>
        <dbReference type="ARBA" id="ARBA00022967"/>
    </source>
</evidence>
<dbReference type="eggNOG" id="KOG0208">
    <property type="taxonomic scope" value="Eukaryota"/>
</dbReference>
<feature type="domain" description="P-type ATPase A" evidence="15">
    <location>
        <begin position="592"/>
        <end position="719"/>
    </location>
</feature>
<dbReference type="NCBIfam" id="TIGR01657">
    <property type="entry name" value="P-ATPase-V"/>
    <property type="match status" value="1"/>
</dbReference>
<dbReference type="GO" id="GO:0019829">
    <property type="term" value="F:ATPase-coupled monoatomic cation transmembrane transporter activity"/>
    <property type="evidence" value="ECO:0007669"/>
    <property type="project" value="UniProtKB-UniRule"/>
</dbReference>
<evidence type="ECO:0000256" key="14">
    <source>
        <dbReference type="SAM" id="MobiDB-lite"/>
    </source>
</evidence>
<evidence type="ECO:0000256" key="1">
    <source>
        <dbReference type="ARBA" id="ARBA00004141"/>
    </source>
</evidence>
<dbReference type="InterPro" id="IPR047819">
    <property type="entry name" value="P5A-ATPase_N"/>
</dbReference>
<dbReference type="RefSeq" id="XP_003674528.1">
    <property type="nucleotide sequence ID" value="XM_003674480.1"/>
</dbReference>
<dbReference type="InterPro" id="IPR036412">
    <property type="entry name" value="HAD-like_sf"/>
</dbReference>
<dbReference type="InterPro" id="IPR047821">
    <property type="entry name" value="P5B-type_ATPase"/>
</dbReference>
<comment type="subcellular location">
    <subcellularLocation>
        <location evidence="1 13">Membrane</location>
        <topology evidence="1 13">Multi-pass membrane protein</topology>
    </subcellularLocation>
</comment>
<dbReference type="GO" id="GO:0006874">
    <property type="term" value="P:intracellular calcium ion homeostasis"/>
    <property type="evidence" value="ECO:0007669"/>
    <property type="project" value="TreeGrafter"/>
</dbReference>
<name>G0VB28_NAUCA</name>
<dbReference type="GO" id="GO:0000329">
    <property type="term" value="C:fungal-type vacuole membrane"/>
    <property type="evidence" value="ECO:0007669"/>
    <property type="project" value="EnsemblFungi"/>
</dbReference>
<dbReference type="FunFam" id="2.70.150.10:FF:000057">
    <property type="entry name" value="Cation-transporting ATPase"/>
    <property type="match status" value="1"/>
</dbReference>
<dbReference type="EC" id="7.2.2.-" evidence="13"/>
<reference evidence="17 18" key="1">
    <citation type="journal article" date="2011" name="Proc. Natl. Acad. Sci. U.S.A.">
        <title>Evolutionary erosion of yeast sex chromosomes by mating-type switching accidents.</title>
        <authorList>
            <person name="Gordon J.L."/>
            <person name="Armisen D."/>
            <person name="Proux-Wera E."/>
            <person name="Oheigeartaigh S.S."/>
            <person name="Byrne K.P."/>
            <person name="Wolfe K.H."/>
        </authorList>
    </citation>
    <scope>NUCLEOTIDE SEQUENCE [LARGE SCALE GENOMIC DNA]</scope>
    <source>
        <strain evidence="18">ATCC 76901 / BCRC 22586 / CBS 4309 / NBRC 1992 / NRRL Y-12630</strain>
    </source>
</reference>
<evidence type="ECO:0000256" key="2">
    <source>
        <dbReference type="ARBA" id="ARBA00006000"/>
    </source>
</evidence>
<feature type="transmembrane region" description="Helical" evidence="13">
    <location>
        <begin position="1304"/>
        <end position="1323"/>
    </location>
</feature>
<dbReference type="SFLD" id="SFLDF00027">
    <property type="entry name" value="p-type_atpase"/>
    <property type="match status" value="1"/>
</dbReference>
<dbReference type="SFLD" id="SFLDG00002">
    <property type="entry name" value="C1.7:_P-type_atpase_like"/>
    <property type="match status" value="1"/>
</dbReference>
<feature type="transmembrane region" description="Helical" evidence="13">
    <location>
        <begin position="1390"/>
        <end position="1408"/>
    </location>
</feature>
<evidence type="ECO:0000256" key="3">
    <source>
        <dbReference type="ARBA" id="ARBA00022553"/>
    </source>
</evidence>
<dbReference type="InterPro" id="IPR023299">
    <property type="entry name" value="ATPase_P-typ_cyto_dom_N"/>
</dbReference>
<feature type="transmembrane region" description="Helical" evidence="13">
    <location>
        <begin position="1420"/>
        <end position="1438"/>
    </location>
</feature>
<dbReference type="Gene3D" id="3.40.1110.10">
    <property type="entry name" value="Calcium-transporting ATPase, cytoplasmic domain N"/>
    <property type="match status" value="1"/>
</dbReference>
<feature type="compositionally biased region" description="Low complexity" evidence="14">
    <location>
        <begin position="28"/>
        <end position="37"/>
    </location>
</feature>
<accession>G0VB28</accession>
<dbReference type="Pfam" id="PF13246">
    <property type="entry name" value="Cation_ATPase"/>
    <property type="match status" value="1"/>
</dbReference>
<dbReference type="PANTHER" id="PTHR45630:SF8">
    <property type="entry name" value="CATION-TRANSPORTING ATPASE"/>
    <property type="match status" value="1"/>
</dbReference>
<evidence type="ECO:0000256" key="7">
    <source>
        <dbReference type="ARBA" id="ARBA00022840"/>
    </source>
</evidence>
<dbReference type="OrthoDB" id="48943at2759"/>
<dbReference type="EMBL" id="HE576753">
    <property type="protein sequence ID" value="CCC68151.1"/>
    <property type="molecule type" value="Genomic_DNA"/>
</dbReference>
<sequence>MAIDLQDDGHHSEDDEGHIMRRSTGPRASFASTRTTSTSTTLAASILGNQPNTETYSGVTFETVPSSIVSFHHPRSFQSSNIFGTSVGSSTLGRRGRDTEPLITSHSPSPIRRSRSSSRNPQFHFFTEDQINNAEGTSTLENTDYNTPWDATPSYEQERLYGTSNRTSRRSSIYGMSPRSSISHTRSQYGSSSYLGAPLTRTHELSQSLPKHEQASLPPQVYQASTHSSSSLSRYTIRDRIPVELETQNDEILDDRSSIPSISHSESEESSDNGRSTYNNDDLNANNGNNLSTEDTHSHHKKTTTSGGGYQTEYLKPQYHEKFYPSNVADLYYQRFYITEEDLVVGIAGYSTSKFKNAIYNFICIVSFGLLYLLLRWLPSYKVKLIGTKVPLGKAEWVVLENEFGEFSIEPIKREWYNRPISTILPLDDPFQEIDGINDESYQHRHHHYHHVTEKNPNIPILITFQYRYITFIYSPVEDIFKTNNNWTDPDWVDLSSTLRGLSSGVQEDRILAFDSNQINLRVKTVAELLFNEVLHPFYVFQIFSIILWSLDEYYYYAGCIFLISILSIVDTLVETRRTQKSLADMSHFACEVRVFRDEFWTNVNSADLVPGDIYEISDPSLTVFPCDSLLLSGDCIVNESMLTGESVPVSKFPAEPETMLQLLDDFQNTQISSYLSKSFLFNGTTIIRARIPYGQSAALAMVVRTGFSTTKGSLVRSMVFPKPTGFKFYEDSFKYIGVMALIALFGFSISCIQFIKIGLDKRTMILRALDIITIVVPPALPATLTIGTGFALSRLKKKGIFCISPTRVNIGGKIDILCFDKTGTLTENGLDVLGVQLCVPSSHNSFQFADLVQDVHKLFPKFSLNDCSSPRDYRAKNFFISLLTCHSLRVVDNELIGDPLDFKMFQFTKWSYEEDFQEKEFHSTYEERRHDNALPENIDIIPAVVHPNSADPENTFIDNDPHNFLGIIRSFEFLSELRRMSVIVKPSNEDVYWAFTKGAPEVITQICNKATLPANFEEMLNYYTHKGYRVIACAGRVLPRNTWLYSQKVSREEVESNMEFLGFIIFENKLKKETAKTLQTLQEASIRTVMCTGDNVLTAISVGRQCNLIKSKKVYVPSLEEIDSTGQTSIIWRDVDNMDDTLDSRTLLPINNSSSTSYTLAITGDIFRIIFGDENNRISEDYINTVLLKGTIYARMSPDEKHELMEQLQRLNYTVGFCGDGANDCGALKAADVGISLSEAEASVAAPFTSQVFDISCVLDVIKEGRACLVTSFSCFQYMSLYSAIQFITITVLYSRGSNLGDFQFLYIDLLLIVPIAIFMSWSKPYDKIVKKRPSANLVSPKILIPLLASIVVVLLFQIIPWIIVQGEEWYMKPIVGGDDVVESSDNTILFFISNFQYILTAVILSVGPPYREPMSRNIGFIVDVIISIVLSIWLMFIDSSSFLGKKFQLTEISFKFKLFILIWVVINYFVQLYVPGSLKKCFKKKRSSKKYKVLLKEQQEMYVV</sequence>
<dbReference type="OMA" id="FSCFQYM"/>
<dbReference type="InterPro" id="IPR044492">
    <property type="entry name" value="P_typ_ATPase_HD_dom"/>
</dbReference>
<dbReference type="FunCoup" id="G0VB28">
    <property type="interactions" value="360"/>
</dbReference>
<dbReference type="GO" id="GO:0008270">
    <property type="term" value="F:zinc ion binding"/>
    <property type="evidence" value="ECO:0007669"/>
    <property type="project" value="EnsemblFungi"/>
</dbReference>
<dbReference type="PANTHER" id="PTHR45630">
    <property type="entry name" value="CATION-TRANSPORTING ATPASE-RELATED"/>
    <property type="match status" value="1"/>
</dbReference>
<dbReference type="SUPFAM" id="SSF56784">
    <property type="entry name" value="HAD-like"/>
    <property type="match status" value="1"/>
</dbReference>
<keyword evidence="9 13" id="KW-1278">Translocase</keyword>
<dbReference type="SUPFAM" id="SSF81660">
    <property type="entry name" value="Metal cation-transporting ATPase, ATP-binding domain N"/>
    <property type="match status" value="1"/>
</dbReference>
<feature type="compositionally biased region" description="Basic and acidic residues" evidence="14">
    <location>
        <begin position="7"/>
        <end position="19"/>
    </location>
</feature>
<dbReference type="SFLD" id="SFLDS00003">
    <property type="entry name" value="Haloacid_Dehalogenase"/>
    <property type="match status" value="1"/>
</dbReference>
<feature type="compositionally biased region" description="Low complexity" evidence="14">
    <location>
        <begin position="279"/>
        <end position="291"/>
    </location>
</feature>
<dbReference type="HOGENOM" id="CLU_001828_1_1_1"/>
<dbReference type="NCBIfam" id="TIGR01494">
    <property type="entry name" value="ATPase_P-type"/>
    <property type="match status" value="1"/>
</dbReference>
<feature type="compositionally biased region" description="Polar residues" evidence="14">
    <location>
        <begin position="178"/>
        <end position="194"/>
    </location>
</feature>
<evidence type="ECO:0000256" key="8">
    <source>
        <dbReference type="ARBA" id="ARBA00022842"/>
    </source>
</evidence>
<dbReference type="InterPro" id="IPR023298">
    <property type="entry name" value="ATPase_P-typ_TM_dom_sf"/>
</dbReference>
<evidence type="ECO:0000259" key="15">
    <source>
        <dbReference type="Pfam" id="PF00122"/>
    </source>
</evidence>
<comment type="catalytic activity">
    <reaction evidence="12 13">
        <text>ATP + H2O = ADP + phosphate + H(+)</text>
        <dbReference type="Rhea" id="RHEA:13065"/>
        <dbReference type="ChEBI" id="CHEBI:15377"/>
        <dbReference type="ChEBI" id="CHEBI:15378"/>
        <dbReference type="ChEBI" id="CHEBI:30616"/>
        <dbReference type="ChEBI" id="CHEBI:43474"/>
        <dbReference type="ChEBI" id="CHEBI:456216"/>
    </reaction>
</comment>
<keyword evidence="8 13" id="KW-0460">Magnesium</keyword>
<keyword evidence="4 13" id="KW-0812">Transmembrane</keyword>
<evidence type="ECO:0000256" key="13">
    <source>
        <dbReference type="RuleBase" id="RU362082"/>
    </source>
</evidence>
<evidence type="ECO:0000256" key="6">
    <source>
        <dbReference type="ARBA" id="ARBA00022741"/>
    </source>
</evidence>